<protein>
    <submittedName>
        <fullName evidence="4">Prolyl oligopeptidase family serine peptidase</fullName>
    </submittedName>
</protein>
<dbReference type="SUPFAM" id="SSF53474">
    <property type="entry name" value="alpha/beta-Hydrolases"/>
    <property type="match status" value="1"/>
</dbReference>
<dbReference type="AlphaFoldDB" id="A0A9D1SDE4"/>
<dbReference type="EMBL" id="DVNA01000152">
    <property type="protein sequence ID" value="HIU55508.1"/>
    <property type="molecule type" value="Genomic_DNA"/>
</dbReference>
<organism evidence="4 5">
    <name type="scientific">Candidatus Gallibacteroides avistercoris</name>
    <dbReference type="NCBI Taxonomy" id="2840833"/>
    <lineage>
        <taxon>Bacteria</taxon>
        <taxon>Pseudomonadati</taxon>
        <taxon>Bacteroidota</taxon>
        <taxon>Bacteroidia</taxon>
        <taxon>Bacteroidales</taxon>
        <taxon>Bacteroidaceae</taxon>
        <taxon>Bacteroidaceae incertae sedis</taxon>
        <taxon>Candidatus Gallibacteroides</taxon>
    </lineage>
</organism>
<gene>
    <name evidence="4" type="ORF">IAB03_06875</name>
</gene>
<dbReference type="InterPro" id="IPR003140">
    <property type="entry name" value="PLipase/COase/thioEstase"/>
</dbReference>
<feature type="domain" description="Phospholipase/carboxylesterase/thioesterase" evidence="3">
    <location>
        <begin position="51"/>
        <end position="243"/>
    </location>
</feature>
<dbReference type="Pfam" id="PF02230">
    <property type="entry name" value="Abhydrolase_2"/>
    <property type="match status" value="1"/>
</dbReference>
<name>A0A9D1SDE4_9BACT</name>
<keyword evidence="1 2" id="KW-0732">Signal</keyword>
<evidence type="ECO:0000259" key="3">
    <source>
        <dbReference type="Pfam" id="PF02230"/>
    </source>
</evidence>
<evidence type="ECO:0000313" key="5">
    <source>
        <dbReference type="Proteomes" id="UP000824112"/>
    </source>
</evidence>
<dbReference type="Gene3D" id="3.40.50.1820">
    <property type="entry name" value="alpha/beta hydrolase"/>
    <property type="match status" value="1"/>
</dbReference>
<evidence type="ECO:0000256" key="1">
    <source>
        <dbReference type="ARBA" id="ARBA00022729"/>
    </source>
</evidence>
<dbReference type="PANTHER" id="PTHR43037">
    <property type="entry name" value="UNNAMED PRODUCT-RELATED"/>
    <property type="match status" value="1"/>
</dbReference>
<feature type="chain" id="PRO_5038425739" evidence="2">
    <location>
        <begin position="19"/>
        <end position="259"/>
    </location>
</feature>
<feature type="signal peptide" evidence="2">
    <location>
        <begin position="1"/>
        <end position="18"/>
    </location>
</feature>
<dbReference type="InterPro" id="IPR050955">
    <property type="entry name" value="Plant_Biomass_Hydrol_Est"/>
</dbReference>
<evidence type="ECO:0000313" key="4">
    <source>
        <dbReference type="EMBL" id="HIU55508.1"/>
    </source>
</evidence>
<comment type="caution">
    <text evidence="4">The sequence shown here is derived from an EMBL/GenBank/DDBJ whole genome shotgun (WGS) entry which is preliminary data.</text>
</comment>
<reference evidence="4" key="2">
    <citation type="journal article" date="2021" name="PeerJ">
        <title>Extensive microbial diversity within the chicken gut microbiome revealed by metagenomics and culture.</title>
        <authorList>
            <person name="Gilroy R."/>
            <person name="Ravi A."/>
            <person name="Getino M."/>
            <person name="Pursley I."/>
            <person name="Horton D.L."/>
            <person name="Alikhan N.F."/>
            <person name="Baker D."/>
            <person name="Gharbi K."/>
            <person name="Hall N."/>
            <person name="Watson M."/>
            <person name="Adriaenssens E.M."/>
            <person name="Foster-Nyarko E."/>
            <person name="Jarju S."/>
            <person name="Secka A."/>
            <person name="Antonio M."/>
            <person name="Oren A."/>
            <person name="Chaudhuri R.R."/>
            <person name="La Ragione R."/>
            <person name="Hildebrand F."/>
            <person name="Pallen M.J."/>
        </authorList>
    </citation>
    <scope>NUCLEOTIDE SEQUENCE</scope>
    <source>
        <strain evidence="4">CHK158-818</strain>
    </source>
</reference>
<accession>A0A9D1SDE4</accession>
<sequence>MRTFMLCILQCLLLPLWAGTPQFEKREMVTAQGDTLLYRVLYPENYDASASAKYPLVLFLHGAGERGTDNEKQLTHGAGQFLNPVNREQYPAIVLFPQCPPDLYWGLDNRPENGLGNDKFPQNPPLSKAFTQVKELLDNFIGQGRVDTRRIYVVGLSMGGMGTFDMAARFPDLFAAAVPICGGICPERLAPAVKKVKFRIFHGDADDIVPVDNSRQIYTYLKESGADVEYIEFPGCNHGSWNPAFNRPDFMEWLFKQKK</sequence>
<evidence type="ECO:0000256" key="2">
    <source>
        <dbReference type="SAM" id="SignalP"/>
    </source>
</evidence>
<dbReference type="InterPro" id="IPR029058">
    <property type="entry name" value="AB_hydrolase_fold"/>
</dbReference>
<dbReference type="Proteomes" id="UP000824112">
    <property type="component" value="Unassembled WGS sequence"/>
</dbReference>
<reference evidence="4" key="1">
    <citation type="submission" date="2020-10" db="EMBL/GenBank/DDBJ databases">
        <authorList>
            <person name="Gilroy R."/>
        </authorList>
    </citation>
    <scope>NUCLEOTIDE SEQUENCE</scope>
    <source>
        <strain evidence="4">CHK158-818</strain>
    </source>
</reference>
<dbReference type="PANTHER" id="PTHR43037:SF1">
    <property type="entry name" value="BLL1128 PROTEIN"/>
    <property type="match status" value="1"/>
</dbReference>
<proteinExistence type="predicted"/>
<dbReference type="GO" id="GO:0016787">
    <property type="term" value="F:hydrolase activity"/>
    <property type="evidence" value="ECO:0007669"/>
    <property type="project" value="InterPro"/>
</dbReference>